<feature type="binding site" evidence="2">
    <location>
        <position position="191"/>
    </location>
    <ligand>
        <name>substrate</name>
    </ligand>
</feature>
<dbReference type="AlphaFoldDB" id="C7R6U4"/>
<dbReference type="eggNOG" id="COG4663">
    <property type="taxonomic scope" value="Bacteria"/>
</dbReference>
<dbReference type="PANTHER" id="PTHR33376">
    <property type="match status" value="1"/>
</dbReference>
<reference evidence="5 6" key="1">
    <citation type="journal article" date="2009" name="Stand. Genomic Sci.">
        <title>Complete genome sequence of Kangiella koreensis type strain (SW-125).</title>
        <authorList>
            <person name="Han C."/>
            <person name="Sikorski J."/>
            <person name="Lapidus A."/>
            <person name="Nolan M."/>
            <person name="Glavina Del Rio T."/>
            <person name="Tice H."/>
            <person name="Cheng J.F."/>
            <person name="Lucas S."/>
            <person name="Chen F."/>
            <person name="Copeland A."/>
            <person name="Ivanova N."/>
            <person name="Mavromatis K."/>
            <person name="Ovchinnikova G."/>
            <person name="Pati A."/>
            <person name="Bruce D."/>
            <person name="Goodwin L."/>
            <person name="Pitluck S."/>
            <person name="Chen A."/>
            <person name="Palaniappan K."/>
            <person name="Land M."/>
            <person name="Hauser L."/>
            <person name="Chang Y.J."/>
            <person name="Jeffries C.D."/>
            <person name="Chain P."/>
            <person name="Saunders E."/>
            <person name="Brettin T."/>
            <person name="Goker M."/>
            <person name="Tindall B.J."/>
            <person name="Bristow J."/>
            <person name="Eisen J.A."/>
            <person name="Markowitz V."/>
            <person name="Hugenholtz P."/>
            <person name="Kyrpides N.C."/>
            <person name="Klenk H.P."/>
            <person name="Detter J.C."/>
        </authorList>
    </citation>
    <scope>NUCLEOTIDE SEQUENCE [LARGE SCALE GENOMIC DNA]</scope>
    <source>
        <strain evidence="6">DSM 16069 / KCTC 12182 / SW-125</strain>
    </source>
</reference>
<dbReference type="Gene3D" id="3.40.190.170">
    <property type="entry name" value="Bacterial extracellular solute-binding protein, family 7"/>
    <property type="match status" value="1"/>
</dbReference>
<feature type="binding site" evidence="3">
    <location>
        <position position="229"/>
    </location>
    <ligand>
        <name>Na(+)</name>
        <dbReference type="ChEBI" id="CHEBI:29101"/>
    </ligand>
</feature>
<keyword evidence="6" id="KW-1185">Reference proteome</keyword>
<dbReference type="PIRSF" id="PIRSF039026">
    <property type="entry name" value="SiaP"/>
    <property type="match status" value="1"/>
</dbReference>
<keyword evidence="1 4" id="KW-0732">Signal</keyword>
<dbReference type="InterPro" id="IPR026289">
    <property type="entry name" value="SBP_TakP-like"/>
</dbReference>
<feature type="binding site" evidence="3">
    <location>
        <position position="228"/>
    </location>
    <ligand>
        <name>substrate</name>
    </ligand>
</feature>
<feature type="binding site" evidence="3">
    <location>
        <position position="254"/>
    </location>
    <ligand>
        <name>substrate</name>
    </ligand>
</feature>
<dbReference type="KEGG" id="kko:Kkor_0189"/>
<keyword evidence="3" id="KW-0479">Metal-binding</keyword>
<dbReference type="GO" id="GO:0046872">
    <property type="term" value="F:metal ion binding"/>
    <property type="evidence" value="ECO:0007669"/>
    <property type="project" value="UniProtKB-KW"/>
</dbReference>
<dbReference type="Proteomes" id="UP000001231">
    <property type="component" value="Chromosome"/>
</dbReference>
<proteinExistence type="predicted"/>
<dbReference type="CDD" id="cd13604">
    <property type="entry name" value="PBP2_TRAP_ketoacid_lactate_like"/>
    <property type="match status" value="1"/>
</dbReference>
<evidence type="ECO:0000256" key="3">
    <source>
        <dbReference type="PIRSR" id="PIRSR039026-2"/>
    </source>
</evidence>
<dbReference type="PANTHER" id="PTHR33376:SF5">
    <property type="entry name" value="EXTRACYTOPLASMIC SOLUTE RECEPTOR PROTEIN"/>
    <property type="match status" value="1"/>
</dbReference>
<dbReference type="InterPro" id="IPR018389">
    <property type="entry name" value="DctP_fam"/>
</dbReference>
<feature type="chain" id="PRO_5002983561" evidence="4">
    <location>
        <begin position="25"/>
        <end position="371"/>
    </location>
</feature>
<name>C7R6U4_KANKD</name>
<dbReference type="GO" id="GO:0031317">
    <property type="term" value="C:tripartite ATP-independent periplasmic transporter complex"/>
    <property type="evidence" value="ECO:0007669"/>
    <property type="project" value="InterPro"/>
</dbReference>
<dbReference type="STRING" id="523791.Kkor_0189"/>
<feature type="binding site" evidence="2">
    <location>
        <position position="170"/>
    </location>
    <ligand>
        <name>substrate</name>
    </ligand>
</feature>
<dbReference type="InterPro" id="IPR038404">
    <property type="entry name" value="TRAP_DctP_sf"/>
</dbReference>
<evidence type="ECO:0000256" key="4">
    <source>
        <dbReference type="SAM" id="SignalP"/>
    </source>
</evidence>
<dbReference type="InParanoid" id="C7R6U4"/>
<evidence type="ECO:0000313" key="5">
    <source>
        <dbReference type="EMBL" id="ACV25610.1"/>
    </source>
</evidence>
<sequence length="371" mass="40420">MVNMMKRRKFIGALGAGAAVAGLAACGGAPTECSDGQVAVKSGEKIKWTMVTTWPKNFAGLGEGAEYLAKLIGQLSGGRMEVKVYGSGELVPALQVFEAVATGAAQMGHGAAYYWSGKLSMSPFFAAVPFGLNAQEMNGWLLHGGGIELWRELYAPFNLIPEPAGNTGVQMAGWFNKEINSIEDIKGLKMRIPGLGGEVWKRAGGIPVLMPGSEVFTSLDTGAIDAAEWVGPYNDLAFGLFKAAKYYYYPGWQEPGSTLEALINKEAFEALPQDLQDVVRHACRVTNADMLAHFTAENNKALQTLVTKHGVQLKELPKDVLDELKTISDAMIEEQAKTELDQRILKSFKTFRDQAKSWHEVSEVSYYRGRQ</sequence>
<feature type="signal peptide" evidence="4">
    <location>
        <begin position="1"/>
        <end position="24"/>
    </location>
</feature>
<dbReference type="PROSITE" id="PS51318">
    <property type="entry name" value="TAT"/>
    <property type="match status" value="1"/>
</dbReference>
<dbReference type="HOGENOM" id="CLU_036176_0_1_6"/>
<evidence type="ECO:0000256" key="2">
    <source>
        <dbReference type="PIRSR" id="PIRSR039026-1"/>
    </source>
</evidence>
<dbReference type="NCBIfam" id="NF037995">
    <property type="entry name" value="TRAP_S1"/>
    <property type="match status" value="1"/>
</dbReference>
<accession>C7R6U4</accession>
<dbReference type="EMBL" id="CP001707">
    <property type="protein sequence ID" value="ACV25610.1"/>
    <property type="molecule type" value="Genomic_DNA"/>
</dbReference>
<dbReference type="Pfam" id="PF03480">
    <property type="entry name" value="DctP"/>
    <property type="match status" value="1"/>
</dbReference>
<evidence type="ECO:0000313" key="6">
    <source>
        <dbReference type="Proteomes" id="UP000001231"/>
    </source>
</evidence>
<dbReference type="GO" id="GO:0055085">
    <property type="term" value="P:transmembrane transport"/>
    <property type="evidence" value="ECO:0007669"/>
    <property type="project" value="InterPro"/>
</dbReference>
<evidence type="ECO:0000256" key="1">
    <source>
        <dbReference type="ARBA" id="ARBA00022729"/>
    </source>
</evidence>
<organism evidence="5 6">
    <name type="scientific">Kangiella koreensis (strain DSM 16069 / JCM 12317 / KCTC 12182 / SW-125)</name>
    <dbReference type="NCBI Taxonomy" id="523791"/>
    <lineage>
        <taxon>Bacteria</taxon>
        <taxon>Pseudomonadati</taxon>
        <taxon>Pseudomonadota</taxon>
        <taxon>Gammaproteobacteria</taxon>
        <taxon>Kangiellales</taxon>
        <taxon>Kangiellaceae</taxon>
        <taxon>Kangiella</taxon>
    </lineage>
</organism>
<gene>
    <name evidence="5" type="ordered locus">Kkor_0189</name>
</gene>
<dbReference type="PROSITE" id="PS51257">
    <property type="entry name" value="PROKAR_LIPOPROTEIN"/>
    <property type="match status" value="1"/>
</dbReference>
<dbReference type="Gene3D" id="3.40.190.10">
    <property type="entry name" value="Periplasmic binding protein-like II"/>
    <property type="match status" value="1"/>
</dbReference>
<dbReference type="InterPro" id="IPR006311">
    <property type="entry name" value="TAT_signal"/>
</dbReference>
<protein>
    <submittedName>
        <fullName evidence="5">TRAP dicarboxylate transporter-DctP subunit</fullName>
    </submittedName>
</protein>